<sequence length="95" mass="10541">MTDRLNCWQFRNCGREKGGLLAEELGVCPVATALKYDGINHGTGAGRYCWKIAKTLPVESGLQGCTGQCRTCEFYTRVLFEEQEAVNGQFACTIR</sequence>
<proteinExistence type="predicted"/>
<dbReference type="AlphaFoldDB" id="A0A855XDK1"/>
<reference evidence="1 2" key="1">
    <citation type="journal article" date="2018" name="ISME J.">
        <title>A methanotrophic archaeon couples anaerobic oxidation of methane to Fe(III) reduction.</title>
        <authorList>
            <person name="Cai C."/>
            <person name="Leu A.O."/>
            <person name="Xie G.J."/>
            <person name="Guo J."/>
            <person name="Feng Y."/>
            <person name="Zhao J.X."/>
            <person name="Tyson G.W."/>
            <person name="Yuan Z."/>
            <person name="Hu S."/>
        </authorList>
    </citation>
    <scope>NUCLEOTIDE SEQUENCE [LARGE SCALE GENOMIC DNA]</scope>
    <source>
        <strain evidence="1">FeB_12</strain>
    </source>
</reference>
<evidence type="ECO:0000313" key="1">
    <source>
        <dbReference type="EMBL" id="PWB76476.1"/>
    </source>
</evidence>
<protein>
    <submittedName>
        <fullName evidence="1">Uncharacterized protein</fullName>
    </submittedName>
</protein>
<dbReference type="InterPro" id="IPR054687">
    <property type="entry name" value="Two-CW_dom"/>
</dbReference>
<evidence type="ECO:0000313" key="2">
    <source>
        <dbReference type="Proteomes" id="UP000250918"/>
    </source>
</evidence>
<comment type="caution">
    <text evidence="1">The sequence shown here is derived from an EMBL/GenBank/DDBJ whole genome shotgun (WGS) entry which is preliminary data.</text>
</comment>
<dbReference type="Proteomes" id="UP000250918">
    <property type="component" value="Unassembled WGS sequence"/>
</dbReference>
<dbReference type="EMBL" id="PQAP01000001">
    <property type="protein sequence ID" value="PWB76476.1"/>
    <property type="molecule type" value="Genomic_DNA"/>
</dbReference>
<organism evidence="1 2">
    <name type="scientific">candidate division GN15 bacterium</name>
    <dbReference type="NCBI Taxonomy" id="2072418"/>
    <lineage>
        <taxon>Bacteria</taxon>
        <taxon>candidate division GN15</taxon>
    </lineage>
</organism>
<gene>
    <name evidence="1" type="ORF">C3F09_00485</name>
</gene>
<accession>A0A855XDK1</accession>
<dbReference type="NCBIfam" id="NF045718">
    <property type="entry name" value="two_CW_domain"/>
    <property type="match status" value="1"/>
</dbReference>
<name>A0A855XDK1_9BACT</name>